<dbReference type="EMBL" id="JAHUTI010059034">
    <property type="protein sequence ID" value="MED6250459.1"/>
    <property type="molecule type" value="Genomic_DNA"/>
</dbReference>
<sequence>MECDGLVFTNSRGAPLLRHVSHHSLHSTKSFPSPYSIWLNHIKLAPLKTPRFIPHSYLHKAILYASPPVLLSHLISTVSSRILSLTKGTLNWI</sequence>
<organism evidence="1 2">
    <name type="scientific">Ataeniobius toweri</name>
    <dbReference type="NCBI Taxonomy" id="208326"/>
    <lineage>
        <taxon>Eukaryota</taxon>
        <taxon>Metazoa</taxon>
        <taxon>Chordata</taxon>
        <taxon>Craniata</taxon>
        <taxon>Vertebrata</taxon>
        <taxon>Euteleostomi</taxon>
        <taxon>Actinopterygii</taxon>
        <taxon>Neopterygii</taxon>
        <taxon>Teleostei</taxon>
        <taxon>Neoteleostei</taxon>
        <taxon>Acanthomorphata</taxon>
        <taxon>Ovalentaria</taxon>
        <taxon>Atherinomorphae</taxon>
        <taxon>Cyprinodontiformes</taxon>
        <taxon>Goodeidae</taxon>
        <taxon>Ataeniobius</taxon>
    </lineage>
</organism>
<keyword evidence="2" id="KW-1185">Reference proteome</keyword>
<name>A0ABU7BJJ7_9TELE</name>
<protein>
    <submittedName>
        <fullName evidence="1">Uncharacterized protein</fullName>
    </submittedName>
</protein>
<evidence type="ECO:0000313" key="1">
    <source>
        <dbReference type="EMBL" id="MED6250459.1"/>
    </source>
</evidence>
<gene>
    <name evidence="1" type="ORF">ATANTOWER_011975</name>
</gene>
<accession>A0ABU7BJJ7</accession>
<dbReference type="Proteomes" id="UP001345963">
    <property type="component" value="Unassembled WGS sequence"/>
</dbReference>
<proteinExistence type="predicted"/>
<comment type="caution">
    <text evidence="1">The sequence shown here is derived from an EMBL/GenBank/DDBJ whole genome shotgun (WGS) entry which is preliminary data.</text>
</comment>
<evidence type="ECO:0000313" key="2">
    <source>
        <dbReference type="Proteomes" id="UP001345963"/>
    </source>
</evidence>
<reference evidence="1 2" key="1">
    <citation type="submission" date="2021-07" db="EMBL/GenBank/DDBJ databases">
        <authorList>
            <person name="Palmer J.M."/>
        </authorList>
    </citation>
    <scope>NUCLEOTIDE SEQUENCE [LARGE SCALE GENOMIC DNA]</scope>
    <source>
        <strain evidence="1 2">AT_MEX2019</strain>
        <tissue evidence="1">Muscle</tissue>
    </source>
</reference>